<evidence type="ECO:0000259" key="6">
    <source>
        <dbReference type="Pfam" id="PF12555"/>
    </source>
</evidence>
<comment type="caution">
    <text evidence="7">The sequence shown here is derived from an EMBL/GenBank/DDBJ whole genome shotgun (WGS) entry which is preliminary data.</text>
</comment>
<dbReference type="OrthoDB" id="5169996at2"/>
<dbReference type="Pfam" id="PF12555">
    <property type="entry name" value="SteA-like_C"/>
    <property type="match status" value="1"/>
</dbReference>
<dbReference type="AlphaFoldDB" id="A0A5C4MC32"/>
<evidence type="ECO:0000256" key="4">
    <source>
        <dbReference type="ARBA" id="ARBA00022840"/>
    </source>
</evidence>
<dbReference type="RefSeq" id="WP_139107183.1">
    <property type="nucleotide sequence ID" value="NZ_VDFR01000206.1"/>
</dbReference>
<keyword evidence="2" id="KW-0547">Nucleotide-binding</keyword>
<evidence type="ECO:0000313" key="8">
    <source>
        <dbReference type="Proteomes" id="UP000306740"/>
    </source>
</evidence>
<evidence type="ECO:0000256" key="2">
    <source>
        <dbReference type="ARBA" id="ARBA00022741"/>
    </source>
</evidence>
<keyword evidence="5" id="KW-0812">Transmembrane</keyword>
<evidence type="ECO:0000313" key="7">
    <source>
        <dbReference type="EMBL" id="TNC31294.1"/>
    </source>
</evidence>
<dbReference type="NCBIfam" id="NF040608">
    <property type="entry name" value="division_SteA"/>
    <property type="match status" value="1"/>
</dbReference>
<keyword evidence="1" id="KW-0808">Transferase</keyword>
<dbReference type="GO" id="GO:0005524">
    <property type="term" value="F:ATP binding"/>
    <property type="evidence" value="ECO:0007669"/>
    <property type="project" value="UniProtKB-KW"/>
</dbReference>
<dbReference type="InterPro" id="IPR022215">
    <property type="entry name" value="SteA-like_C"/>
</dbReference>
<reference evidence="7 8" key="1">
    <citation type="submission" date="2019-05" db="EMBL/GenBank/DDBJ databases">
        <title>Mumia sp. nov., isolated from the intestinal contents of plateau pika (Ochotona curzoniae) in the Qinghai-Tibet plateau of China.</title>
        <authorList>
            <person name="Tian Z."/>
        </authorList>
    </citation>
    <scope>NUCLEOTIDE SEQUENCE [LARGE SCALE GENOMIC DNA]</scope>
    <source>
        <strain evidence="8">527</strain>
    </source>
</reference>
<keyword evidence="4" id="KW-0067">ATP-binding</keyword>
<keyword evidence="5" id="KW-0472">Membrane</keyword>
<dbReference type="InterPro" id="IPR036759">
    <property type="entry name" value="TPK_catalytic_sf"/>
</dbReference>
<evidence type="ECO:0000256" key="1">
    <source>
        <dbReference type="ARBA" id="ARBA00022679"/>
    </source>
</evidence>
<dbReference type="SUPFAM" id="SSF63999">
    <property type="entry name" value="Thiamin pyrophosphokinase, catalytic domain"/>
    <property type="match status" value="1"/>
</dbReference>
<sequence>MTTVSLLNLRRTARDTELEVTGPVRIVRSTRDVRRVRSGDVAVVDLPDMDRTTAEALRARGVVAVVNLVASSTGRYPNLGPQALVGAGVPLLDAAGANLFTRVKDGEKVSLDEAALVRDGEVLAEGTLVDEELVDQMLARGRTGMSMQLETLAANSGEYLRREHALLLEGVGVPELATSLEDREVVVVLPGPQASSELRTMKRYLKERKPVLVGVDSGADALVTAGYDPAVVVGDIAQMSDRTLRAAGEIVATESRRHGESEERLERLQRTAVEFPGTSGSEEAALLLSDARGARVVVTVGGFGSLDEFLDSARSGGATRYLTRLKLGAKLVDARAMVGLHRPRFTIFQVLLVLFVAVVALVAALATTPVGAEWFDSARDWITTTAQELRG</sequence>
<proteinExistence type="predicted"/>
<evidence type="ECO:0000256" key="3">
    <source>
        <dbReference type="ARBA" id="ARBA00022777"/>
    </source>
</evidence>
<dbReference type="GO" id="GO:0004788">
    <property type="term" value="F:thiamine diphosphokinase activity"/>
    <property type="evidence" value="ECO:0007669"/>
    <property type="project" value="InterPro"/>
</dbReference>
<dbReference type="GO" id="GO:0016301">
    <property type="term" value="F:kinase activity"/>
    <property type="evidence" value="ECO:0007669"/>
    <property type="project" value="UniProtKB-KW"/>
</dbReference>
<organism evidence="7 8">
    <name type="scientific">Mumia zhuanghuii</name>
    <dbReference type="NCBI Taxonomy" id="2585211"/>
    <lineage>
        <taxon>Bacteria</taxon>
        <taxon>Bacillati</taxon>
        <taxon>Actinomycetota</taxon>
        <taxon>Actinomycetes</taxon>
        <taxon>Propionibacteriales</taxon>
        <taxon>Nocardioidaceae</taxon>
        <taxon>Mumia</taxon>
    </lineage>
</organism>
<name>A0A5C4MC32_9ACTN</name>
<evidence type="ECO:0000256" key="5">
    <source>
        <dbReference type="SAM" id="Phobius"/>
    </source>
</evidence>
<gene>
    <name evidence="7" type="ORF">FHE65_31980</name>
</gene>
<dbReference type="GO" id="GO:0009229">
    <property type="term" value="P:thiamine diphosphate biosynthetic process"/>
    <property type="evidence" value="ECO:0007669"/>
    <property type="project" value="InterPro"/>
</dbReference>
<dbReference type="EMBL" id="VDFR01000206">
    <property type="protein sequence ID" value="TNC31294.1"/>
    <property type="molecule type" value="Genomic_DNA"/>
</dbReference>
<keyword evidence="5" id="KW-1133">Transmembrane helix</keyword>
<protein>
    <recommendedName>
        <fullName evidence="6">SteA-like C-terminal domain-containing protein</fullName>
    </recommendedName>
</protein>
<keyword evidence="3" id="KW-0418">Kinase</keyword>
<feature type="domain" description="SteA-like C-terminal" evidence="6">
    <location>
        <begin position="340"/>
        <end position="382"/>
    </location>
</feature>
<dbReference type="InterPro" id="IPR047795">
    <property type="entry name" value="Put_SteA-like"/>
</dbReference>
<feature type="transmembrane region" description="Helical" evidence="5">
    <location>
        <begin position="345"/>
        <end position="366"/>
    </location>
</feature>
<accession>A0A5C4MC32</accession>
<dbReference type="Proteomes" id="UP000306740">
    <property type="component" value="Unassembled WGS sequence"/>
</dbReference>